<dbReference type="OrthoDB" id="798527at2"/>
<dbReference type="Proteomes" id="UP000002774">
    <property type="component" value="Chromosome"/>
</dbReference>
<name>H1Y434_9SPHI</name>
<proteinExistence type="predicted"/>
<keyword evidence="2" id="KW-1185">Reference proteome</keyword>
<dbReference type="AlphaFoldDB" id="H1Y434"/>
<organism evidence="1 2">
    <name type="scientific">Mucilaginibacter paludis DSM 18603</name>
    <dbReference type="NCBI Taxonomy" id="714943"/>
    <lineage>
        <taxon>Bacteria</taxon>
        <taxon>Pseudomonadati</taxon>
        <taxon>Bacteroidota</taxon>
        <taxon>Sphingobacteriia</taxon>
        <taxon>Sphingobacteriales</taxon>
        <taxon>Sphingobacteriaceae</taxon>
        <taxon>Mucilaginibacter</taxon>
    </lineage>
</organism>
<dbReference type="RefSeq" id="WP_008504339.1">
    <property type="nucleotide sequence ID" value="NZ_CM001403.1"/>
</dbReference>
<reference evidence="1" key="1">
    <citation type="submission" date="2011-09" db="EMBL/GenBank/DDBJ databases">
        <title>The permanent draft genome of Mucilaginibacter paludis DSM 18603.</title>
        <authorList>
            <consortium name="US DOE Joint Genome Institute (JGI-PGF)"/>
            <person name="Lucas S."/>
            <person name="Han J."/>
            <person name="Lapidus A."/>
            <person name="Bruce D."/>
            <person name="Goodwin L."/>
            <person name="Pitluck S."/>
            <person name="Peters L."/>
            <person name="Kyrpides N."/>
            <person name="Mavromatis K."/>
            <person name="Ivanova N."/>
            <person name="Mikhailova N."/>
            <person name="Held B."/>
            <person name="Detter J.C."/>
            <person name="Tapia R."/>
            <person name="Han C."/>
            <person name="Land M."/>
            <person name="Hauser L."/>
            <person name="Markowitz V."/>
            <person name="Cheng J.-F."/>
            <person name="Hugenholtz P."/>
            <person name="Woyke T."/>
            <person name="Wu D."/>
            <person name="Tindall B."/>
            <person name="Brambilla E."/>
            <person name="Klenk H.-P."/>
            <person name="Eisen J.A."/>
        </authorList>
    </citation>
    <scope>NUCLEOTIDE SEQUENCE [LARGE SCALE GENOMIC DNA]</scope>
    <source>
        <strain evidence="1">DSM 18603</strain>
    </source>
</reference>
<dbReference type="STRING" id="714943.Mucpa_0578"/>
<dbReference type="EMBL" id="CM001403">
    <property type="protein sequence ID" value="EHQ24770.1"/>
    <property type="molecule type" value="Genomic_DNA"/>
</dbReference>
<dbReference type="PROSITE" id="PS51257">
    <property type="entry name" value="PROKAR_LIPOPROTEIN"/>
    <property type="match status" value="1"/>
</dbReference>
<evidence type="ECO:0000313" key="1">
    <source>
        <dbReference type="EMBL" id="EHQ24770.1"/>
    </source>
</evidence>
<sequence length="126" mass="14637">MKTIRNVKINIILTALTTVILSACSHSKEADIAGTYVATYRNEYTIGNDTLEIVPYHNQIYQVIRRTGYQKIRDGKILPKEFKQVKWTATYVQDKQVLQETEFGKQLYMKPGKSLLFGDDEYKRLK</sequence>
<protein>
    <recommendedName>
        <fullName evidence="3">Lipoprotein</fullName>
    </recommendedName>
</protein>
<evidence type="ECO:0008006" key="3">
    <source>
        <dbReference type="Google" id="ProtNLM"/>
    </source>
</evidence>
<accession>H1Y434</accession>
<evidence type="ECO:0000313" key="2">
    <source>
        <dbReference type="Proteomes" id="UP000002774"/>
    </source>
</evidence>
<gene>
    <name evidence="1" type="ORF">Mucpa_0578</name>
</gene>
<dbReference type="HOGENOM" id="CLU_160644_0_0_10"/>